<protein>
    <submittedName>
        <fullName evidence="1">Uncharacterized protein</fullName>
    </submittedName>
</protein>
<reference evidence="1 2" key="1">
    <citation type="submission" date="2021-06" db="EMBL/GenBank/DDBJ databases">
        <title>Halomicroarcula sp. a new haloarchaeum isolated from saline soil.</title>
        <authorList>
            <person name="Duran-Viseras A."/>
            <person name="Sanchez-Porro C."/>
            <person name="Ventosa A."/>
        </authorList>
    </citation>
    <scope>NUCLEOTIDE SEQUENCE [LARGE SCALE GENOMIC DNA]</scope>
    <source>
        <strain evidence="1 2">F13</strain>
    </source>
</reference>
<dbReference type="PROSITE" id="PS51257">
    <property type="entry name" value="PROKAR_LIPOPROTEIN"/>
    <property type="match status" value="1"/>
</dbReference>
<organism evidence="1 2">
    <name type="scientific">Haloarcula rubra</name>
    <dbReference type="NCBI Taxonomy" id="2487747"/>
    <lineage>
        <taxon>Archaea</taxon>
        <taxon>Methanobacteriati</taxon>
        <taxon>Methanobacteriota</taxon>
        <taxon>Stenosarchaea group</taxon>
        <taxon>Halobacteria</taxon>
        <taxon>Halobacteriales</taxon>
        <taxon>Haloarculaceae</taxon>
        <taxon>Haloarcula</taxon>
    </lineage>
</organism>
<dbReference type="PROSITE" id="PS51318">
    <property type="entry name" value="TAT"/>
    <property type="match status" value="1"/>
</dbReference>
<sequence>MPSQRSRRSVLAACTALLAAGGCLGTESDPPATGTTTTVAQTDTTTTTAEWTDTVRPDVGTVWVTDSVAHTAMVDSRMVSGSPDGTQLVFASYVDESRVDPEAFSLVVDGERYAPKPPADTYADFETIANSTDRVADDESVTGFVVDVRDTVDSATLEYGEAWSHDLSNPQRERLTGDPSFEVREFTLPDTVSPGDSLVADLTVANVGTGPGTFRATVPRATVWPTLIERDVAAGESVSFSTRITWSASDGAPLDRLAGEEYELVLSWPDGRRSERLTVTEQSTATDA</sequence>
<dbReference type="EMBL" id="RKLR01000001">
    <property type="protein sequence ID" value="MBX0321940.1"/>
    <property type="molecule type" value="Genomic_DNA"/>
</dbReference>
<evidence type="ECO:0000313" key="1">
    <source>
        <dbReference type="EMBL" id="MBX0321940.1"/>
    </source>
</evidence>
<name>A0AAW4PLC9_9EURY</name>
<dbReference type="RefSeq" id="WP_220616935.1">
    <property type="nucleotide sequence ID" value="NZ_RKLR01000001.1"/>
</dbReference>
<proteinExistence type="predicted"/>
<dbReference type="AlphaFoldDB" id="A0AAW4PLC9"/>
<gene>
    <name evidence="1" type="ORF">EGH21_02725</name>
</gene>
<dbReference type="Proteomes" id="UP001430377">
    <property type="component" value="Unassembled WGS sequence"/>
</dbReference>
<evidence type="ECO:0000313" key="2">
    <source>
        <dbReference type="Proteomes" id="UP001430377"/>
    </source>
</evidence>
<dbReference type="InterPro" id="IPR006311">
    <property type="entry name" value="TAT_signal"/>
</dbReference>
<keyword evidence="2" id="KW-1185">Reference proteome</keyword>
<accession>A0AAW4PLC9</accession>
<comment type="caution">
    <text evidence="1">The sequence shown here is derived from an EMBL/GenBank/DDBJ whole genome shotgun (WGS) entry which is preliminary data.</text>
</comment>